<protein>
    <submittedName>
        <fullName evidence="2">Uncharacterized protein</fullName>
    </submittedName>
</protein>
<name>A0AAD4YF46_OVIAM</name>
<keyword evidence="3" id="KW-1185">Reference proteome</keyword>
<reference evidence="2" key="1">
    <citation type="submission" date="2022-03" db="EMBL/GenBank/DDBJ databases">
        <title>Genomic analyses of argali, domestic sheep and their hybrids provide insights into chromosomal evolution, heterosis and genetic basis of agronomic traits.</title>
        <authorList>
            <person name="Li M."/>
        </authorList>
    </citation>
    <scope>NUCLEOTIDE SEQUENCE</scope>
    <source>
        <strain evidence="2">CAU-MHL-2022a</strain>
        <tissue evidence="2">Skin</tissue>
    </source>
</reference>
<sequence>MRSRKRPACPPGPTRPCGLTERPSCSFCLLTSRLLCLHSGGRVFPQHPRDRSCSKANRPSAQILCIVNTTVRKERKHVGTRSTEILEGDDGSHPAQDVEGGVRDEMDPSERVLLRAGISWKAASSTCRKAQPLSR</sequence>
<accession>A0AAD4YF46</accession>
<feature type="region of interest" description="Disordered" evidence="1">
    <location>
        <begin position="76"/>
        <end position="108"/>
    </location>
</feature>
<dbReference type="Proteomes" id="UP001214576">
    <property type="component" value="Unassembled WGS sequence"/>
</dbReference>
<dbReference type="AlphaFoldDB" id="A0AAD4YF46"/>
<comment type="caution">
    <text evidence="2">The sequence shown here is derived from an EMBL/GenBank/DDBJ whole genome shotgun (WGS) entry which is preliminary data.</text>
</comment>
<dbReference type="EMBL" id="JAKZEL010000002">
    <property type="protein sequence ID" value="KAI4545769.1"/>
    <property type="molecule type" value="Genomic_DNA"/>
</dbReference>
<gene>
    <name evidence="2" type="ORF">MG293_002324</name>
</gene>
<organism evidence="2 3">
    <name type="scientific">Ovis ammon polii</name>
    <dbReference type="NCBI Taxonomy" id="230172"/>
    <lineage>
        <taxon>Eukaryota</taxon>
        <taxon>Metazoa</taxon>
        <taxon>Chordata</taxon>
        <taxon>Craniata</taxon>
        <taxon>Vertebrata</taxon>
        <taxon>Euteleostomi</taxon>
        <taxon>Mammalia</taxon>
        <taxon>Eutheria</taxon>
        <taxon>Laurasiatheria</taxon>
        <taxon>Artiodactyla</taxon>
        <taxon>Ruminantia</taxon>
        <taxon>Pecora</taxon>
        <taxon>Bovidae</taxon>
        <taxon>Caprinae</taxon>
        <taxon>Ovis</taxon>
    </lineage>
</organism>
<evidence type="ECO:0000256" key="1">
    <source>
        <dbReference type="SAM" id="MobiDB-lite"/>
    </source>
</evidence>
<evidence type="ECO:0000313" key="2">
    <source>
        <dbReference type="EMBL" id="KAI4545769.1"/>
    </source>
</evidence>
<evidence type="ECO:0000313" key="3">
    <source>
        <dbReference type="Proteomes" id="UP001214576"/>
    </source>
</evidence>
<proteinExistence type="predicted"/>